<dbReference type="Gene3D" id="3.90.1200.10">
    <property type="match status" value="1"/>
</dbReference>
<sequence>AHLKCVEKRVNILEEMVPTQGIDFDVFDFIKKQLVSAHNQIVKRTLENVKVEVLSKTLPNQERILSPSDFGFQNTLINGDTVSFLDFEYAGWDDPAKLICDFGCHPEISINDKYLQAFKNSFYPYLENAEDSIHRSEILMPLYRLKWCCIMLNEFTSVGRARRKFAGKIFDFENQFQKSKQYFNKYLN</sequence>
<organism evidence="1">
    <name type="scientific">marine metagenome</name>
    <dbReference type="NCBI Taxonomy" id="408172"/>
    <lineage>
        <taxon>unclassified sequences</taxon>
        <taxon>metagenomes</taxon>
        <taxon>ecological metagenomes</taxon>
    </lineage>
</organism>
<evidence type="ECO:0008006" key="2">
    <source>
        <dbReference type="Google" id="ProtNLM"/>
    </source>
</evidence>
<name>A0A383EC67_9ZZZZ</name>
<evidence type="ECO:0000313" key="1">
    <source>
        <dbReference type="EMBL" id="SVE53993.1"/>
    </source>
</evidence>
<dbReference type="SUPFAM" id="SSF56112">
    <property type="entry name" value="Protein kinase-like (PK-like)"/>
    <property type="match status" value="1"/>
</dbReference>
<gene>
    <name evidence="1" type="ORF">METZ01_LOCUS506847</name>
</gene>
<accession>A0A383EC67</accession>
<protein>
    <recommendedName>
        <fullName evidence="2">Aminoglycoside phosphotransferase domain-containing protein</fullName>
    </recommendedName>
</protein>
<dbReference type="AlphaFoldDB" id="A0A383EC67"/>
<dbReference type="EMBL" id="UINC01224393">
    <property type="protein sequence ID" value="SVE53993.1"/>
    <property type="molecule type" value="Genomic_DNA"/>
</dbReference>
<feature type="non-terminal residue" evidence="1">
    <location>
        <position position="1"/>
    </location>
</feature>
<reference evidence="1" key="1">
    <citation type="submission" date="2018-05" db="EMBL/GenBank/DDBJ databases">
        <authorList>
            <person name="Lanie J.A."/>
            <person name="Ng W.-L."/>
            <person name="Kazmierczak K.M."/>
            <person name="Andrzejewski T.M."/>
            <person name="Davidsen T.M."/>
            <person name="Wayne K.J."/>
            <person name="Tettelin H."/>
            <person name="Glass J.I."/>
            <person name="Rusch D."/>
            <person name="Podicherti R."/>
            <person name="Tsui H.-C.T."/>
            <person name="Winkler M.E."/>
        </authorList>
    </citation>
    <scope>NUCLEOTIDE SEQUENCE</scope>
</reference>
<dbReference type="InterPro" id="IPR011009">
    <property type="entry name" value="Kinase-like_dom_sf"/>
</dbReference>
<proteinExistence type="predicted"/>